<name>A0A5K4EQH3_SCHMA</name>
<dbReference type="WBParaSite" id="Smp_144720.2">
    <property type="protein sequence ID" value="Smp_144720.2"/>
    <property type="gene ID" value="Smp_144720"/>
</dbReference>
<accession>A0A5K4EQH3</accession>
<dbReference type="InParanoid" id="A0A5K4EQH3"/>
<sequence length="101" mass="11996">MDLFPLYCSLIKYLERHSLMKGFENRLPKTFREKKRLVCTIPVYLALHDLLEELGPSLMPTMYRFSKLEKILQEVSLLLKVRWVLGLSVKTILWIDIIRCV</sequence>
<dbReference type="AlphaFoldDB" id="A0A5K4EQH3"/>
<proteinExistence type="predicted"/>
<protein>
    <submittedName>
        <fullName evidence="1">Uncharacterized protein</fullName>
    </submittedName>
</protein>
<dbReference type="ExpressionAtlas" id="A0A5K4EQH3">
    <property type="expression patterns" value="baseline"/>
</dbReference>
<evidence type="ECO:0000313" key="1">
    <source>
        <dbReference type="WBParaSite" id="Smp_144720.2"/>
    </source>
</evidence>
<reference evidence="1" key="1">
    <citation type="submission" date="2019-11" db="UniProtKB">
        <authorList>
            <consortium name="WormBaseParasite"/>
        </authorList>
    </citation>
    <scope>IDENTIFICATION</scope>
    <source>
        <strain evidence="1">Puerto Rican</strain>
    </source>
</reference>
<organism evidence="1">
    <name type="scientific">Schistosoma mansoni</name>
    <name type="common">Blood fluke</name>
    <dbReference type="NCBI Taxonomy" id="6183"/>
    <lineage>
        <taxon>Eukaryota</taxon>
        <taxon>Metazoa</taxon>
        <taxon>Spiralia</taxon>
        <taxon>Lophotrochozoa</taxon>
        <taxon>Platyhelminthes</taxon>
        <taxon>Trematoda</taxon>
        <taxon>Digenea</taxon>
        <taxon>Strigeidida</taxon>
        <taxon>Schistosomatoidea</taxon>
        <taxon>Schistosomatidae</taxon>
        <taxon>Schistosoma</taxon>
    </lineage>
</organism>